<comment type="caution">
    <text evidence="2">The sequence shown here is derived from an EMBL/GenBank/DDBJ whole genome shotgun (WGS) entry which is preliminary data.</text>
</comment>
<evidence type="ECO:0000313" key="2">
    <source>
        <dbReference type="EMBL" id="MFD1635294.1"/>
    </source>
</evidence>
<dbReference type="Proteomes" id="UP001597075">
    <property type="component" value="Unassembled WGS sequence"/>
</dbReference>
<reference evidence="2 3" key="1">
    <citation type="journal article" date="2019" name="Int. J. Syst. Evol. Microbiol.">
        <title>The Global Catalogue of Microorganisms (GCM) 10K type strain sequencing project: providing services to taxonomists for standard genome sequencing and annotation.</title>
        <authorList>
            <consortium name="The Broad Institute Genomics Platform"/>
            <consortium name="The Broad Institute Genome Sequencing Center for Infectious Disease"/>
            <person name="Wu L."/>
            <person name="Ma J."/>
        </authorList>
    </citation>
    <scope>NUCLEOTIDE SEQUENCE [LARGE SCALE GENOMIC DNA]</scope>
    <source>
        <strain evidence="2 3">CGMCC 1.10594</strain>
    </source>
</reference>
<dbReference type="AlphaFoldDB" id="A0ABD6D546"/>
<sequence length="303" mass="34727">MTERVHFIPVGFDFDRLIYPISKGNIDADRVVLVTHKGDPEDEGTNKAAELAAKMADKLVESFELIDIEVELKPLDTKEMFDYETLYPKAYDFIFDELKEGNEVFVNISSMPRTVAFAFATAADSIIAEDREELEDVEEIRDMLHTYYVSPDEYLVHRMREVLENAADTLDDLKRYEDLTVHEQYEEIRSVLDRIESNGITEGAQNLDGQMYVEFPSSPGSDVDDFEETILNFLSGKDPIQSTSVLAKKLAAKEGEEYDESFRSRVQYNVSKLDEKGYVAREKVGNRLETQLSTMGRLWVQTH</sequence>
<evidence type="ECO:0000259" key="1">
    <source>
        <dbReference type="Pfam" id="PF19810"/>
    </source>
</evidence>
<dbReference type="RefSeq" id="WP_256406476.1">
    <property type="nucleotide sequence ID" value="NZ_CP187153.1"/>
</dbReference>
<dbReference type="Pfam" id="PF19810">
    <property type="entry name" value="HFX_2341_N"/>
    <property type="match status" value="1"/>
</dbReference>
<keyword evidence="3" id="KW-1185">Reference proteome</keyword>
<dbReference type="Gene3D" id="3.40.50.11700">
    <property type="match status" value="1"/>
</dbReference>
<dbReference type="EMBL" id="JBHUDL010000011">
    <property type="protein sequence ID" value="MFD1635294.1"/>
    <property type="molecule type" value="Genomic_DNA"/>
</dbReference>
<gene>
    <name evidence="2" type="ORF">ACFSBJ_16350</name>
</gene>
<evidence type="ECO:0000313" key="3">
    <source>
        <dbReference type="Proteomes" id="UP001597075"/>
    </source>
</evidence>
<protein>
    <submittedName>
        <fullName evidence="2">DUF6293 family protein</fullName>
    </submittedName>
</protein>
<feature type="domain" description="HFX-2341-like N-terminal" evidence="1">
    <location>
        <begin position="4"/>
        <end position="154"/>
    </location>
</feature>
<name>A0ABD6D546_9EURY</name>
<organism evidence="2 3">
    <name type="scientific">Haloplanus ruber</name>
    <dbReference type="NCBI Taxonomy" id="869892"/>
    <lineage>
        <taxon>Archaea</taxon>
        <taxon>Methanobacteriati</taxon>
        <taxon>Methanobacteriota</taxon>
        <taxon>Stenosarchaea group</taxon>
        <taxon>Halobacteria</taxon>
        <taxon>Halobacteriales</taxon>
        <taxon>Haloferacaceae</taxon>
        <taxon>Haloplanus</taxon>
    </lineage>
</organism>
<proteinExistence type="predicted"/>
<accession>A0ABD6D546</accession>
<dbReference type="InterPro" id="IPR046260">
    <property type="entry name" value="HFX_2341-like_N"/>
</dbReference>